<dbReference type="InterPro" id="IPR051319">
    <property type="entry name" value="Oligoribo/pAp-PDE_c-di-AMP_PDE"/>
</dbReference>
<dbReference type="Gene3D" id="3.90.1640.10">
    <property type="entry name" value="inorganic pyrophosphatase (n-terminal core)"/>
    <property type="match status" value="2"/>
</dbReference>
<dbReference type="InterPro" id="IPR038763">
    <property type="entry name" value="DHH_sf"/>
</dbReference>
<proteinExistence type="predicted"/>
<protein>
    <recommendedName>
        <fullName evidence="3">DDH domain-containing protein</fullName>
    </recommendedName>
</protein>
<dbReference type="EMBL" id="MHOR01000007">
    <property type="protein sequence ID" value="OGZ67524.1"/>
    <property type="molecule type" value="Genomic_DNA"/>
</dbReference>
<evidence type="ECO:0000313" key="2">
    <source>
        <dbReference type="Proteomes" id="UP000178380"/>
    </source>
</evidence>
<dbReference type="Proteomes" id="UP000178380">
    <property type="component" value="Unassembled WGS sequence"/>
</dbReference>
<dbReference type="PANTHER" id="PTHR47618:SF1">
    <property type="entry name" value="BIFUNCTIONAL OLIGORIBONUCLEASE AND PAP PHOSPHATASE NRNA"/>
    <property type="match status" value="1"/>
</dbReference>
<dbReference type="STRING" id="1802205.A3C58_02110"/>
<dbReference type="AlphaFoldDB" id="A0A1G2HYA6"/>
<evidence type="ECO:0000313" key="1">
    <source>
        <dbReference type="EMBL" id="OGZ67524.1"/>
    </source>
</evidence>
<accession>A0A1G2HYA6</accession>
<reference evidence="1 2" key="1">
    <citation type="journal article" date="2016" name="Nat. Commun.">
        <title>Thousands of microbial genomes shed light on interconnected biogeochemical processes in an aquifer system.</title>
        <authorList>
            <person name="Anantharaman K."/>
            <person name="Brown C.T."/>
            <person name="Hug L.A."/>
            <person name="Sharon I."/>
            <person name="Castelle C.J."/>
            <person name="Probst A.J."/>
            <person name="Thomas B.C."/>
            <person name="Singh A."/>
            <person name="Wilkins M.J."/>
            <person name="Karaoz U."/>
            <person name="Brodie E.L."/>
            <person name="Williams K.H."/>
            <person name="Hubbard S.S."/>
            <person name="Banfield J.F."/>
        </authorList>
    </citation>
    <scope>NUCLEOTIDE SEQUENCE [LARGE SCALE GENOMIC DNA]</scope>
</reference>
<dbReference type="PANTHER" id="PTHR47618">
    <property type="entry name" value="BIFUNCTIONAL OLIGORIBONUCLEASE AND PAP PHOSPHATASE NRNA"/>
    <property type="match status" value="1"/>
</dbReference>
<evidence type="ECO:0008006" key="3">
    <source>
        <dbReference type="Google" id="ProtNLM"/>
    </source>
</evidence>
<organism evidence="1 2">
    <name type="scientific">Candidatus Staskawiczbacteria bacterium RIFCSPHIGHO2_02_FULL_34_10</name>
    <dbReference type="NCBI Taxonomy" id="1802205"/>
    <lineage>
        <taxon>Bacteria</taxon>
        <taxon>Candidatus Staskawicziibacteriota</taxon>
    </lineage>
</organism>
<gene>
    <name evidence="1" type="ORF">A3C58_02110</name>
</gene>
<dbReference type="SUPFAM" id="SSF64182">
    <property type="entry name" value="DHH phosphoesterases"/>
    <property type="match status" value="1"/>
</dbReference>
<name>A0A1G2HYA6_9BACT</name>
<sequence>MELSDELKKLINEAKNICVIPSQNNEPESLSAALALFYTLKELGKNVNLIVEEFPEKLNFLVPPLDFISSPKNFVISIPRSLADISQIYYEKSEENLKIHLTVDRGQLKKDGVLFYFSDAKPDAIITLGIQDFHKQLSDKLDSFGFLLNSPIINIDNHQENLKFGNYNLLKGSSLSEIVIEVIKSIDEKLIKGNIANCLLVSLIIYCENFKSVKTNPEVFQLSGSLIRNGAHYQQIIENLYKATDKEINFLEKVFQNLKADTENNVSVATLEFDDFYNFAETEANFIIEKIKGLGIRNNMLVLWKSHASASTIKGFFYSKKTDLLHKIAESQPFGFAQGKKSLVKNDWLFISIPEQDIRSVKNSILKLLQ</sequence>
<comment type="caution">
    <text evidence="1">The sequence shown here is derived from an EMBL/GenBank/DDBJ whole genome shotgun (WGS) entry which is preliminary data.</text>
</comment>